<dbReference type="InterPro" id="IPR038858">
    <property type="entry name" value="ScgII"/>
</dbReference>
<evidence type="ECO:0000313" key="4">
    <source>
        <dbReference type="Proteomes" id="UP001221898"/>
    </source>
</evidence>
<keyword evidence="2" id="KW-0732">Signal</keyword>
<evidence type="ECO:0000256" key="2">
    <source>
        <dbReference type="SAM" id="SignalP"/>
    </source>
</evidence>
<name>A0AAD7RQS8_9TELE</name>
<gene>
    <name evidence="3" type="ORF">AAFF_G00131120</name>
</gene>
<dbReference type="AlphaFoldDB" id="A0AAD7RQS8"/>
<feature type="region of interest" description="Disordered" evidence="1">
    <location>
        <begin position="66"/>
        <end position="138"/>
    </location>
</feature>
<keyword evidence="4" id="KW-1185">Reference proteome</keyword>
<feature type="signal peptide" evidence="2">
    <location>
        <begin position="1"/>
        <end position="27"/>
    </location>
</feature>
<dbReference type="PANTHER" id="PTHR15119">
    <property type="entry name" value="SECRETOGRANIN II"/>
    <property type="match status" value="1"/>
</dbReference>
<protein>
    <submittedName>
        <fullName evidence="3">Uncharacterized protein</fullName>
    </submittedName>
</protein>
<feature type="chain" id="PRO_5042030784" evidence="2">
    <location>
        <begin position="28"/>
        <end position="166"/>
    </location>
</feature>
<dbReference type="EMBL" id="JAINUG010000191">
    <property type="protein sequence ID" value="KAJ8388703.1"/>
    <property type="molecule type" value="Genomic_DNA"/>
</dbReference>
<dbReference type="Proteomes" id="UP001221898">
    <property type="component" value="Unassembled WGS sequence"/>
</dbReference>
<comment type="caution">
    <text evidence="3">The sequence shown here is derived from an EMBL/GenBank/DDBJ whole genome shotgun (WGS) entry which is preliminary data.</text>
</comment>
<feature type="compositionally biased region" description="Acidic residues" evidence="1">
    <location>
        <begin position="72"/>
        <end position="84"/>
    </location>
</feature>
<feature type="compositionally biased region" description="Polar residues" evidence="1">
    <location>
        <begin position="90"/>
        <end position="100"/>
    </location>
</feature>
<evidence type="ECO:0000256" key="1">
    <source>
        <dbReference type="SAM" id="MobiDB-lite"/>
    </source>
</evidence>
<accession>A0AAD7RQS8</accession>
<sequence length="166" mass="18104">MRSFLKLSVAGSLLLLAALLHRCGVQSASMRQHRTRGGETDARQPGPYFLPSADMVKALEYIERLRQQSDGATEETAPDYDGDVDVFRSQLRTGPAQTQEALDRDPPSGGRMSSRPEARNAAEDPAAGQPGAQSRHRRCATELACRFRQQAATRGRQPGLRGISLS</sequence>
<reference evidence="3" key="1">
    <citation type="journal article" date="2023" name="Science">
        <title>Genome structures resolve the early diversification of teleost fishes.</title>
        <authorList>
            <person name="Parey E."/>
            <person name="Louis A."/>
            <person name="Montfort J."/>
            <person name="Bouchez O."/>
            <person name="Roques C."/>
            <person name="Iampietro C."/>
            <person name="Lluch J."/>
            <person name="Castinel A."/>
            <person name="Donnadieu C."/>
            <person name="Desvignes T."/>
            <person name="Floi Bucao C."/>
            <person name="Jouanno E."/>
            <person name="Wen M."/>
            <person name="Mejri S."/>
            <person name="Dirks R."/>
            <person name="Jansen H."/>
            <person name="Henkel C."/>
            <person name="Chen W.J."/>
            <person name="Zahm M."/>
            <person name="Cabau C."/>
            <person name="Klopp C."/>
            <person name="Thompson A.W."/>
            <person name="Robinson-Rechavi M."/>
            <person name="Braasch I."/>
            <person name="Lecointre G."/>
            <person name="Bobe J."/>
            <person name="Postlethwait J.H."/>
            <person name="Berthelot C."/>
            <person name="Roest Crollius H."/>
            <person name="Guiguen Y."/>
        </authorList>
    </citation>
    <scope>NUCLEOTIDE SEQUENCE</scope>
    <source>
        <strain evidence="3">NC1722</strain>
    </source>
</reference>
<organism evidence="3 4">
    <name type="scientific">Aldrovandia affinis</name>
    <dbReference type="NCBI Taxonomy" id="143900"/>
    <lineage>
        <taxon>Eukaryota</taxon>
        <taxon>Metazoa</taxon>
        <taxon>Chordata</taxon>
        <taxon>Craniata</taxon>
        <taxon>Vertebrata</taxon>
        <taxon>Euteleostomi</taxon>
        <taxon>Actinopterygii</taxon>
        <taxon>Neopterygii</taxon>
        <taxon>Teleostei</taxon>
        <taxon>Notacanthiformes</taxon>
        <taxon>Halosauridae</taxon>
        <taxon>Aldrovandia</taxon>
    </lineage>
</organism>
<dbReference type="PANTHER" id="PTHR15119:SF0">
    <property type="entry name" value="SECRETOGRANIN-2"/>
    <property type="match status" value="1"/>
</dbReference>
<evidence type="ECO:0000313" key="3">
    <source>
        <dbReference type="EMBL" id="KAJ8388703.1"/>
    </source>
</evidence>
<proteinExistence type="predicted"/>